<accession>A0A564YA72</accession>
<feature type="region of interest" description="Disordered" evidence="1">
    <location>
        <begin position="72"/>
        <end position="99"/>
    </location>
</feature>
<dbReference type="AlphaFoldDB" id="A0A564YA72"/>
<gene>
    <name evidence="2" type="ORF">WMSIL1_LOCUS4257</name>
</gene>
<sequence length="99" mass="11025">MRMRLVLLSLFICSLIIIVLLVIDLAITMKLQIPKRIYCCLCLTRQNPSVQSLLLDPPADSAVDLFTKNSDTMSSKISPWSNSVHSKSENQDGSETNSL</sequence>
<evidence type="ECO:0000313" key="2">
    <source>
        <dbReference type="EMBL" id="VUZ44066.1"/>
    </source>
</evidence>
<name>A0A564YA72_HYMDI</name>
<evidence type="ECO:0000256" key="1">
    <source>
        <dbReference type="SAM" id="MobiDB-lite"/>
    </source>
</evidence>
<dbReference type="Proteomes" id="UP000321570">
    <property type="component" value="Unassembled WGS sequence"/>
</dbReference>
<dbReference type="EMBL" id="CABIJS010000122">
    <property type="protein sequence ID" value="VUZ44066.1"/>
    <property type="molecule type" value="Genomic_DNA"/>
</dbReference>
<proteinExistence type="predicted"/>
<reference evidence="2 3" key="1">
    <citation type="submission" date="2019-07" db="EMBL/GenBank/DDBJ databases">
        <authorList>
            <person name="Jastrzebski P J."/>
            <person name="Paukszto L."/>
            <person name="Jastrzebski P J."/>
        </authorList>
    </citation>
    <scope>NUCLEOTIDE SEQUENCE [LARGE SCALE GENOMIC DNA]</scope>
    <source>
        <strain evidence="2 3">WMS-il1</strain>
    </source>
</reference>
<evidence type="ECO:0000313" key="3">
    <source>
        <dbReference type="Proteomes" id="UP000321570"/>
    </source>
</evidence>
<organism evidence="2 3">
    <name type="scientific">Hymenolepis diminuta</name>
    <name type="common">Rat tapeworm</name>
    <dbReference type="NCBI Taxonomy" id="6216"/>
    <lineage>
        <taxon>Eukaryota</taxon>
        <taxon>Metazoa</taxon>
        <taxon>Spiralia</taxon>
        <taxon>Lophotrochozoa</taxon>
        <taxon>Platyhelminthes</taxon>
        <taxon>Cestoda</taxon>
        <taxon>Eucestoda</taxon>
        <taxon>Cyclophyllidea</taxon>
        <taxon>Hymenolepididae</taxon>
        <taxon>Hymenolepis</taxon>
    </lineage>
</organism>
<protein>
    <submittedName>
        <fullName evidence="2">Uncharacterized protein</fullName>
    </submittedName>
</protein>
<keyword evidence="3" id="KW-1185">Reference proteome</keyword>